<dbReference type="InParanoid" id="A0A168P7W7"/>
<dbReference type="GO" id="GO:0005886">
    <property type="term" value="C:plasma membrane"/>
    <property type="evidence" value="ECO:0007669"/>
    <property type="project" value="TreeGrafter"/>
</dbReference>
<dbReference type="FunCoup" id="A0A168P7W7">
    <property type="interactions" value="21"/>
</dbReference>
<feature type="signal peptide" evidence="6">
    <location>
        <begin position="1"/>
        <end position="23"/>
    </location>
</feature>
<feature type="chain" id="PRO_5007899522" description="Receptor L-domain domain-containing protein" evidence="6">
    <location>
        <begin position="24"/>
        <end position="394"/>
    </location>
</feature>
<dbReference type="SUPFAM" id="SSF52058">
    <property type="entry name" value="L domain-like"/>
    <property type="match status" value="2"/>
</dbReference>
<evidence type="ECO:0000256" key="4">
    <source>
        <dbReference type="ARBA" id="ARBA00022729"/>
    </source>
</evidence>
<proteinExistence type="predicted"/>
<organism evidence="7">
    <name type="scientific">Absidia glauca</name>
    <name type="common">Pin mould</name>
    <dbReference type="NCBI Taxonomy" id="4829"/>
    <lineage>
        <taxon>Eukaryota</taxon>
        <taxon>Fungi</taxon>
        <taxon>Fungi incertae sedis</taxon>
        <taxon>Mucoromycota</taxon>
        <taxon>Mucoromycotina</taxon>
        <taxon>Mucoromycetes</taxon>
        <taxon>Mucorales</taxon>
        <taxon>Cunninghamellaceae</taxon>
        <taxon>Absidia</taxon>
    </lineage>
</organism>
<evidence type="ECO:0000256" key="2">
    <source>
        <dbReference type="ARBA" id="ARBA00022512"/>
    </source>
</evidence>
<dbReference type="Gene3D" id="3.80.20.20">
    <property type="entry name" value="Receptor L-domain"/>
    <property type="match status" value="2"/>
</dbReference>
<dbReference type="InterPro" id="IPR051648">
    <property type="entry name" value="CWI-Assembly_Regulator"/>
</dbReference>
<dbReference type="PROSITE" id="PS51257">
    <property type="entry name" value="PROKAR_LIPOPROTEIN"/>
    <property type="match status" value="1"/>
</dbReference>
<dbReference type="OrthoDB" id="536881at2759"/>
<dbReference type="OMA" id="PFRQSDG"/>
<keyword evidence="2" id="KW-0134">Cell wall</keyword>
<dbReference type="AlphaFoldDB" id="A0A168P7W7"/>
<keyword evidence="5" id="KW-0325">Glycoprotein</keyword>
<accession>A0A168P7W7</accession>
<evidence type="ECO:0000313" key="7">
    <source>
        <dbReference type="EMBL" id="SAM01908.1"/>
    </source>
</evidence>
<name>A0A168P7W7_ABSGL</name>
<dbReference type="EMBL" id="LT553604">
    <property type="protein sequence ID" value="SAM01908.1"/>
    <property type="molecule type" value="Genomic_DNA"/>
</dbReference>
<keyword evidence="8" id="KW-1185">Reference proteome</keyword>
<sequence>MWTKQLVLTIGAVLALVQTGVSGSCGGDLKVKSQEDLEAIKGCQSYSGNILVDQTGIADLKLNGVEMLQGDLTISNNDGLQRISFPKLQGVNGQIRLLNNKALSGLDMPLLTALRNFELSVHPALNEVKFPAGLTQVEQFSIADTTVVRLEGLKMSVIKDMAITNNIYLKQLSVGNLTKIAGSLTVSANSPALNADFNGVQGMKMGTFRNLAGISLKELRQVSGDISFITNTFTTLELPSMTGIAGTLTITDNMRLDNLSLPSLTHLGGALSVAGNNELTTVNAFPRLEEVDGTLDIVGNFDQVELPVLADVRGGLNVQTSSSHFSCDHINQLKKGVIKGNSFACKASVAKPKSGLRTGKGGFDDESAAVNSLYHSSQCGLFLALSFTTLYTLL</sequence>
<dbReference type="GO" id="GO:0009277">
    <property type="term" value="C:fungal-type cell wall"/>
    <property type="evidence" value="ECO:0007669"/>
    <property type="project" value="TreeGrafter"/>
</dbReference>
<dbReference type="GO" id="GO:0031505">
    <property type="term" value="P:fungal-type cell wall organization"/>
    <property type="evidence" value="ECO:0007669"/>
    <property type="project" value="TreeGrafter"/>
</dbReference>
<dbReference type="Proteomes" id="UP000078561">
    <property type="component" value="Unassembled WGS sequence"/>
</dbReference>
<keyword evidence="3" id="KW-0964">Secreted</keyword>
<protein>
    <recommendedName>
        <fullName evidence="9">Receptor L-domain domain-containing protein</fullName>
    </recommendedName>
</protein>
<gene>
    <name evidence="7" type="primary">ABSGL_07658.1 scaffold 8929</name>
</gene>
<dbReference type="STRING" id="4829.A0A168P7W7"/>
<reference evidence="7" key="1">
    <citation type="submission" date="2016-04" db="EMBL/GenBank/DDBJ databases">
        <authorList>
            <person name="Evans L.H."/>
            <person name="Alamgir A."/>
            <person name="Owens N."/>
            <person name="Weber N.D."/>
            <person name="Virtaneva K."/>
            <person name="Barbian K."/>
            <person name="Babar A."/>
            <person name="Rosenke K."/>
        </authorList>
    </citation>
    <scope>NUCLEOTIDE SEQUENCE [LARGE SCALE GENOMIC DNA]</scope>
    <source>
        <strain evidence="7">CBS 101.48</strain>
    </source>
</reference>
<dbReference type="PANTHER" id="PTHR31018">
    <property type="entry name" value="SPORULATION-SPECIFIC PROTEIN-RELATED"/>
    <property type="match status" value="1"/>
</dbReference>
<evidence type="ECO:0000256" key="1">
    <source>
        <dbReference type="ARBA" id="ARBA00004191"/>
    </source>
</evidence>
<dbReference type="PANTHER" id="PTHR31018:SF3">
    <property type="entry name" value="RECEPTOR PROTEIN-TYROSINE KINASE"/>
    <property type="match status" value="1"/>
</dbReference>
<dbReference type="InterPro" id="IPR036941">
    <property type="entry name" value="Rcpt_L-dom_sf"/>
</dbReference>
<comment type="subcellular location">
    <subcellularLocation>
        <location evidence="1">Secreted</location>
        <location evidence="1">Cell wall</location>
    </subcellularLocation>
</comment>
<dbReference type="GO" id="GO:0009986">
    <property type="term" value="C:cell surface"/>
    <property type="evidence" value="ECO:0007669"/>
    <property type="project" value="TreeGrafter"/>
</dbReference>
<evidence type="ECO:0000313" key="8">
    <source>
        <dbReference type="Proteomes" id="UP000078561"/>
    </source>
</evidence>
<evidence type="ECO:0000256" key="3">
    <source>
        <dbReference type="ARBA" id="ARBA00022525"/>
    </source>
</evidence>
<evidence type="ECO:0008006" key="9">
    <source>
        <dbReference type="Google" id="ProtNLM"/>
    </source>
</evidence>
<evidence type="ECO:0000256" key="6">
    <source>
        <dbReference type="SAM" id="SignalP"/>
    </source>
</evidence>
<evidence type="ECO:0000256" key="5">
    <source>
        <dbReference type="ARBA" id="ARBA00023180"/>
    </source>
</evidence>
<keyword evidence="4 6" id="KW-0732">Signal</keyword>